<evidence type="ECO:0000259" key="3">
    <source>
        <dbReference type="Pfam" id="PF23188"/>
    </source>
</evidence>
<feature type="compositionally biased region" description="Acidic residues" evidence="1">
    <location>
        <begin position="61"/>
        <end position="70"/>
    </location>
</feature>
<keyword evidence="5" id="KW-1185">Reference proteome</keyword>
<dbReference type="EMBL" id="KV933302">
    <property type="protein sequence ID" value="PIO32190.1"/>
    <property type="molecule type" value="Genomic_DNA"/>
</dbReference>
<dbReference type="InterPro" id="IPR056768">
    <property type="entry name" value="THU_Piezo"/>
</dbReference>
<keyword evidence="2" id="KW-0472">Membrane</keyword>
<dbReference type="AlphaFoldDB" id="A0A2G9RWB9"/>
<dbReference type="OrthoDB" id="303066at2759"/>
<keyword evidence="2" id="KW-1133">Transmembrane helix</keyword>
<reference evidence="5" key="1">
    <citation type="journal article" date="2017" name="Nat. Commun.">
        <title>The North American bullfrog draft genome provides insight into hormonal regulation of long noncoding RNA.</title>
        <authorList>
            <person name="Hammond S.A."/>
            <person name="Warren R.L."/>
            <person name="Vandervalk B.P."/>
            <person name="Kucuk E."/>
            <person name="Khan H."/>
            <person name="Gibb E.A."/>
            <person name="Pandoh P."/>
            <person name="Kirk H."/>
            <person name="Zhao Y."/>
            <person name="Jones M."/>
            <person name="Mungall A.J."/>
            <person name="Coope R."/>
            <person name="Pleasance S."/>
            <person name="Moore R.A."/>
            <person name="Holt R.A."/>
            <person name="Round J.M."/>
            <person name="Ohora S."/>
            <person name="Walle B.V."/>
            <person name="Veldhoen N."/>
            <person name="Helbing C.C."/>
            <person name="Birol I."/>
        </authorList>
    </citation>
    <scope>NUCLEOTIDE SEQUENCE [LARGE SCALE GENOMIC DNA]</scope>
</reference>
<dbReference type="GO" id="GO:0008381">
    <property type="term" value="F:mechanosensitive monoatomic ion channel activity"/>
    <property type="evidence" value="ECO:0007669"/>
    <property type="project" value="InterPro"/>
</dbReference>
<feature type="transmembrane region" description="Helical" evidence="2">
    <location>
        <begin position="192"/>
        <end position="215"/>
    </location>
</feature>
<dbReference type="Pfam" id="PF23188">
    <property type="entry name" value="THU_Piezo1"/>
    <property type="match status" value="1"/>
</dbReference>
<gene>
    <name evidence="4" type="ORF">AB205_0164890</name>
</gene>
<feature type="transmembrane region" description="Helical" evidence="2">
    <location>
        <begin position="221"/>
        <end position="242"/>
    </location>
</feature>
<dbReference type="PANTHER" id="PTHR47049:SF6">
    <property type="entry name" value="PIEZO-TYPE MECHANOSENSITIVE ION CHANNEL COMPONENT"/>
    <property type="match status" value="1"/>
</dbReference>
<name>A0A2G9RWB9_AQUCT</name>
<dbReference type="Proteomes" id="UP000228934">
    <property type="component" value="Unassembled WGS sequence"/>
</dbReference>
<dbReference type="GO" id="GO:0016020">
    <property type="term" value="C:membrane"/>
    <property type="evidence" value="ECO:0007669"/>
    <property type="project" value="InterPro"/>
</dbReference>
<accession>A0A2G9RWB9</accession>
<evidence type="ECO:0000313" key="5">
    <source>
        <dbReference type="Proteomes" id="UP000228934"/>
    </source>
</evidence>
<keyword evidence="2" id="KW-0812">Transmembrane</keyword>
<feature type="non-terminal residue" evidence="4">
    <location>
        <position position="258"/>
    </location>
</feature>
<organism evidence="4 5">
    <name type="scientific">Aquarana catesbeiana</name>
    <name type="common">American bullfrog</name>
    <name type="synonym">Rana catesbeiana</name>
    <dbReference type="NCBI Taxonomy" id="8400"/>
    <lineage>
        <taxon>Eukaryota</taxon>
        <taxon>Metazoa</taxon>
        <taxon>Chordata</taxon>
        <taxon>Craniata</taxon>
        <taxon>Vertebrata</taxon>
        <taxon>Euteleostomi</taxon>
        <taxon>Amphibia</taxon>
        <taxon>Batrachia</taxon>
        <taxon>Anura</taxon>
        <taxon>Neobatrachia</taxon>
        <taxon>Ranoidea</taxon>
        <taxon>Ranidae</taxon>
        <taxon>Aquarana</taxon>
    </lineage>
</organism>
<sequence>MHGTDVIVSRPIRHKEFPNPEGRPGEDGSLCSGDSTTLGGFVLSEPTQCTMVYSRQGTTETIEEVEDEQEEEHKSPVSRTEAEEEEDYSADLEGTSYTPDTDLHLYAADGDLPPSYSKAVSFEQLSFTSRDESADNNLMVLSPDESHIDKLHDTILPPLTHELTASELLLNKMFQDEELEDSEKFYSGQPRLLQLIYALYNTLVARSEMVCYFVIILNHMISASMITLVLPILIFLWAMLSVPRPSKRFWMTAIVYTE</sequence>
<dbReference type="InterPro" id="IPR027272">
    <property type="entry name" value="Piezo"/>
</dbReference>
<feature type="compositionally biased region" description="Basic and acidic residues" evidence="1">
    <location>
        <begin position="14"/>
        <end position="26"/>
    </location>
</feature>
<evidence type="ECO:0000256" key="2">
    <source>
        <dbReference type="SAM" id="Phobius"/>
    </source>
</evidence>
<feature type="domain" description="Piezo transmembrane helical unit" evidence="3">
    <location>
        <begin position="205"/>
        <end position="258"/>
    </location>
</feature>
<evidence type="ECO:0000313" key="4">
    <source>
        <dbReference type="EMBL" id="PIO32190.1"/>
    </source>
</evidence>
<feature type="region of interest" description="Disordered" evidence="1">
    <location>
        <begin position="1"/>
        <end position="39"/>
    </location>
</feature>
<protein>
    <recommendedName>
        <fullName evidence="3">Piezo transmembrane helical unit domain-containing protein</fullName>
    </recommendedName>
</protein>
<evidence type="ECO:0000256" key="1">
    <source>
        <dbReference type="SAM" id="MobiDB-lite"/>
    </source>
</evidence>
<proteinExistence type="predicted"/>
<feature type="region of interest" description="Disordered" evidence="1">
    <location>
        <begin position="61"/>
        <end position="98"/>
    </location>
</feature>
<dbReference type="PANTHER" id="PTHR47049">
    <property type="entry name" value="PIEZO-TYPE MECHANOSENSITIVE ION CHANNEL HOMOLOG"/>
    <property type="match status" value="1"/>
</dbReference>